<evidence type="ECO:0000313" key="1">
    <source>
        <dbReference type="EMBL" id="CCH53688.1"/>
    </source>
</evidence>
<organism evidence="1 2">
    <name type="scientific">Fibrisoma limi BUZ 3</name>
    <dbReference type="NCBI Taxonomy" id="1185876"/>
    <lineage>
        <taxon>Bacteria</taxon>
        <taxon>Pseudomonadati</taxon>
        <taxon>Bacteroidota</taxon>
        <taxon>Cytophagia</taxon>
        <taxon>Cytophagales</taxon>
        <taxon>Spirosomataceae</taxon>
        <taxon>Fibrisoma</taxon>
    </lineage>
</organism>
<dbReference type="Proteomes" id="UP000009309">
    <property type="component" value="Unassembled WGS sequence"/>
</dbReference>
<dbReference type="AlphaFoldDB" id="I2GIG3"/>
<dbReference type="STRING" id="1185876.BN8_02802"/>
<comment type="caution">
    <text evidence="1">The sequence shown here is derived from an EMBL/GenBank/DDBJ whole genome shotgun (WGS) entry which is preliminary data.</text>
</comment>
<sequence length="46" mass="5344">MYKNYVGKATKNYECKVSVIRQTNNFTVIGRQVTGRKIPPSWVRPD</sequence>
<reference evidence="1 2" key="1">
    <citation type="journal article" date="2012" name="J. Bacteriol.">
        <title>Genome Sequence of the Filamentous Bacterium Fibrisoma limi BUZ 3T.</title>
        <authorList>
            <person name="Filippini M."/>
            <person name="Qi W."/>
            <person name="Jaenicke S."/>
            <person name="Goesmann A."/>
            <person name="Smits T.H."/>
            <person name="Bagheri H.C."/>
        </authorList>
    </citation>
    <scope>NUCLEOTIDE SEQUENCE [LARGE SCALE GENOMIC DNA]</scope>
    <source>
        <strain evidence="2">BUZ 3T</strain>
    </source>
</reference>
<name>I2GIG3_9BACT</name>
<protein>
    <submittedName>
        <fullName evidence="1">Uncharacterized protein</fullName>
    </submittedName>
</protein>
<accession>I2GIG3</accession>
<dbReference type="EMBL" id="CAIT01000006">
    <property type="protein sequence ID" value="CCH53688.1"/>
    <property type="molecule type" value="Genomic_DNA"/>
</dbReference>
<proteinExistence type="predicted"/>
<keyword evidence="2" id="KW-1185">Reference proteome</keyword>
<gene>
    <name evidence="1" type="ORF">BN8_02802</name>
</gene>
<evidence type="ECO:0000313" key="2">
    <source>
        <dbReference type="Proteomes" id="UP000009309"/>
    </source>
</evidence>